<feature type="transmembrane region" description="Helical" evidence="1">
    <location>
        <begin position="77"/>
        <end position="101"/>
    </location>
</feature>
<dbReference type="Proteomes" id="UP001652432">
    <property type="component" value="Unassembled WGS sequence"/>
</dbReference>
<gene>
    <name evidence="2" type="ORF">OCV77_11000</name>
</gene>
<evidence type="ECO:0000313" key="3">
    <source>
        <dbReference type="Proteomes" id="UP001652432"/>
    </source>
</evidence>
<feature type="transmembrane region" description="Helical" evidence="1">
    <location>
        <begin position="107"/>
        <end position="127"/>
    </location>
</feature>
<keyword evidence="3" id="KW-1185">Reference proteome</keyword>
<proteinExistence type="predicted"/>
<feature type="transmembrane region" description="Helical" evidence="1">
    <location>
        <begin position="189"/>
        <end position="218"/>
    </location>
</feature>
<protein>
    <submittedName>
        <fullName evidence="2">Conjugal transfer protein TraX</fullName>
    </submittedName>
</protein>
<keyword evidence="1" id="KW-0472">Membrane</keyword>
<name>A0ABT2T594_9FIRM</name>
<dbReference type="EMBL" id="JAOQKJ010000008">
    <property type="protein sequence ID" value="MCU6745016.1"/>
    <property type="molecule type" value="Genomic_DNA"/>
</dbReference>
<dbReference type="RefSeq" id="WP_262575126.1">
    <property type="nucleotide sequence ID" value="NZ_JAOQKJ010000008.1"/>
</dbReference>
<evidence type="ECO:0000256" key="1">
    <source>
        <dbReference type="SAM" id="Phobius"/>
    </source>
</evidence>
<dbReference type="Pfam" id="PF05857">
    <property type="entry name" value="TraX"/>
    <property type="match status" value="1"/>
</dbReference>
<feature type="transmembrane region" description="Helical" evidence="1">
    <location>
        <begin position="230"/>
        <end position="250"/>
    </location>
</feature>
<organism evidence="2 3">
    <name type="scientific">Suilimivivens aceti</name>
    <dbReference type="NCBI Taxonomy" id="2981774"/>
    <lineage>
        <taxon>Bacteria</taxon>
        <taxon>Bacillati</taxon>
        <taxon>Bacillota</taxon>
        <taxon>Clostridia</taxon>
        <taxon>Lachnospirales</taxon>
        <taxon>Lachnospiraceae</taxon>
        <taxon>Suilimivivens</taxon>
    </lineage>
</organism>
<feature type="transmembrane region" description="Helical" evidence="1">
    <location>
        <begin position="143"/>
        <end position="169"/>
    </location>
</feature>
<feature type="transmembrane region" description="Helical" evidence="1">
    <location>
        <begin position="20"/>
        <end position="38"/>
    </location>
</feature>
<keyword evidence="1" id="KW-1133">Transmembrane helix</keyword>
<comment type="caution">
    <text evidence="2">The sequence shown here is derived from an EMBL/GenBank/DDBJ whole genome shotgun (WGS) entry which is preliminary data.</text>
</comment>
<reference evidence="2 3" key="1">
    <citation type="journal article" date="2021" name="ISME Commun">
        <title>Automated analysis of genomic sequences facilitates high-throughput and comprehensive description of bacteria.</title>
        <authorList>
            <person name="Hitch T.C.A."/>
        </authorList>
    </citation>
    <scope>NUCLEOTIDE SEQUENCE [LARGE SCALE GENOMIC DNA]</scope>
    <source>
        <strain evidence="2 3">Sanger_18</strain>
    </source>
</reference>
<evidence type="ECO:0000313" key="2">
    <source>
        <dbReference type="EMBL" id="MCU6745016.1"/>
    </source>
</evidence>
<keyword evidence="1" id="KW-0812">Transmembrane</keyword>
<accession>A0ABT2T594</accession>
<feature type="transmembrane region" description="Helical" evidence="1">
    <location>
        <begin position="44"/>
        <end position="65"/>
    </location>
</feature>
<dbReference type="InterPro" id="IPR008875">
    <property type="entry name" value="TraX"/>
</dbReference>
<sequence>MENEIRKKGFSGFSGNQLKIFAIIAMTMDHLAATIWPGYDNKAWWLLCIHLIGRLAAPTMWFMVAEGYHYTRNFRKYLQRLFIFAVLAHFAYNFCFGISPIPFRGSVLNQTSVIWPLFLAAIGLYIYDDEKRSFPLKNWQKTAILLVLCLLAFPSDWSCFPVLCTLHIYQNRGNLRKQVLGMVAYISMYVIVWCLCIDVVYGLIQFGIIIVWPFMHFYNGTRGKGRWMKWFFYVFYVGHLVLCGILRLILHSNATTIVGG</sequence>